<reference evidence="1 2" key="1">
    <citation type="journal article" date="2016" name="Mol. Biol. Evol.">
        <title>Comparative Genomics of Early-Diverging Mushroom-Forming Fungi Provides Insights into the Origins of Lignocellulose Decay Capabilities.</title>
        <authorList>
            <person name="Nagy L.G."/>
            <person name="Riley R."/>
            <person name="Tritt A."/>
            <person name="Adam C."/>
            <person name="Daum C."/>
            <person name="Floudas D."/>
            <person name="Sun H."/>
            <person name="Yadav J.S."/>
            <person name="Pangilinan J."/>
            <person name="Larsson K.H."/>
            <person name="Matsuura K."/>
            <person name="Barry K."/>
            <person name="Labutti K."/>
            <person name="Kuo R."/>
            <person name="Ohm R.A."/>
            <person name="Bhattacharya S.S."/>
            <person name="Shirouzu T."/>
            <person name="Yoshinaga Y."/>
            <person name="Martin F.M."/>
            <person name="Grigoriev I.V."/>
            <person name="Hibbett D.S."/>
        </authorList>
    </citation>
    <scope>NUCLEOTIDE SEQUENCE [LARGE SCALE GENOMIC DNA]</scope>
    <source>
        <strain evidence="1 2">HHB12029</strain>
    </source>
</reference>
<sequence>MDCGLLNGQYVFKVALAAFPGSALHLSLELAPLRVPTDDSKHLLYSSPSRRFNREVVIQEFQSWSREAGIEEGIGYSTVNQISRDPIFESTRYKRENHGLRSPGKAV</sequence>
<organism evidence="1 2">
    <name type="scientific">Exidia glandulosa HHB12029</name>
    <dbReference type="NCBI Taxonomy" id="1314781"/>
    <lineage>
        <taxon>Eukaryota</taxon>
        <taxon>Fungi</taxon>
        <taxon>Dikarya</taxon>
        <taxon>Basidiomycota</taxon>
        <taxon>Agaricomycotina</taxon>
        <taxon>Agaricomycetes</taxon>
        <taxon>Auriculariales</taxon>
        <taxon>Exidiaceae</taxon>
        <taxon>Exidia</taxon>
    </lineage>
</organism>
<protein>
    <submittedName>
        <fullName evidence="1">Uncharacterized protein</fullName>
    </submittedName>
</protein>
<evidence type="ECO:0000313" key="1">
    <source>
        <dbReference type="EMBL" id="KZW01708.1"/>
    </source>
</evidence>
<dbReference type="Proteomes" id="UP000077266">
    <property type="component" value="Unassembled WGS sequence"/>
</dbReference>
<evidence type="ECO:0000313" key="2">
    <source>
        <dbReference type="Proteomes" id="UP000077266"/>
    </source>
</evidence>
<dbReference type="AlphaFoldDB" id="A0A165P676"/>
<gene>
    <name evidence="1" type="ORF">EXIGLDRAFT_717282</name>
</gene>
<dbReference type="InParanoid" id="A0A165P676"/>
<proteinExistence type="predicted"/>
<name>A0A165P676_EXIGL</name>
<dbReference type="EMBL" id="KV425892">
    <property type="protein sequence ID" value="KZW01708.1"/>
    <property type="molecule type" value="Genomic_DNA"/>
</dbReference>
<accession>A0A165P676</accession>
<keyword evidence="2" id="KW-1185">Reference proteome</keyword>